<evidence type="ECO:0000256" key="12">
    <source>
        <dbReference type="ARBA" id="ARBA00023170"/>
    </source>
</evidence>
<organism evidence="18 19">
    <name type="scientific">Daejeonella lutea</name>
    <dbReference type="NCBI Taxonomy" id="572036"/>
    <lineage>
        <taxon>Bacteria</taxon>
        <taxon>Pseudomonadati</taxon>
        <taxon>Bacteroidota</taxon>
        <taxon>Sphingobacteriia</taxon>
        <taxon>Sphingobacteriales</taxon>
        <taxon>Sphingobacteriaceae</taxon>
        <taxon>Daejeonella</taxon>
    </lineage>
</organism>
<keyword evidence="5" id="KW-0410">Iron transport</keyword>
<dbReference type="InterPro" id="IPR039426">
    <property type="entry name" value="TonB-dep_rcpt-like"/>
</dbReference>
<dbReference type="InterPro" id="IPR008969">
    <property type="entry name" value="CarboxyPept-like_regulatory"/>
</dbReference>
<evidence type="ECO:0000256" key="5">
    <source>
        <dbReference type="ARBA" id="ARBA00022496"/>
    </source>
</evidence>
<dbReference type="InterPro" id="IPR012910">
    <property type="entry name" value="Plug_dom"/>
</dbReference>
<evidence type="ECO:0000256" key="14">
    <source>
        <dbReference type="PROSITE-ProRule" id="PRU01360"/>
    </source>
</evidence>
<dbReference type="Proteomes" id="UP000189981">
    <property type="component" value="Unassembled WGS sequence"/>
</dbReference>
<dbReference type="InterPro" id="IPR010917">
    <property type="entry name" value="TonB_rcpt_CS"/>
</dbReference>
<dbReference type="SUPFAM" id="SSF56935">
    <property type="entry name" value="Porins"/>
    <property type="match status" value="1"/>
</dbReference>
<evidence type="ECO:0000256" key="11">
    <source>
        <dbReference type="ARBA" id="ARBA00023136"/>
    </source>
</evidence>
<dbReference type="Pfam" id="PF00593">
    <property type="entry name" value="TonB_dep_Rec_b-barrel"/>
    <property type="match status" value="1"/>
</dbReference>
<evidence type="ECO:0000256" key="8">
    <source>
        <dbReference type="ARBA" id="ARBA00023004"/>
    </source>
</evidence>
<dbReference type="Gene3D" id="2.40.170.20">
    <property type="entry name" value="TonB-dependent receptor, beta-barrel domain"/>
    <property type="match status" value="1"/>
</dbReference>
<dbReference type="PANTHER" id="PTHR32552:SF68">
    <property type="entry name" value="FERRICHROME OUTER MEMBRANE TRANSPORTER_PHAGE RECEPTOR"/>
    <property type="match status" value="1"/>
</dbReference>
<protein>
    <submittedName>
        <fullName evidence="18">Iron complex outermembrane recepter protein</fullName>
    </submittedName>
</protein>
<dbReference type="PROSITE" id="PS52016">
    <property type="entry name" value="TONB_DEPENDENT_REC_3"/>
    <property type="match status" value="1"/>
</dbReference>
<evidence type="ECO:0000256" key="7">
    <source>
        <dbReference type="ARBA" id="ARBA00022729"/>
    </source>
</evidence>
<dbReference type="CDD" id="cd01347">
    <property type="entry name" value="ligand_gated_channel"/>
    <property type="match status" value="1"/>
</dbReference>
<keyword evidence="3 14" id="KW-0813">Transport</keyword>
<evidence type="ECO:0000256" key="6">
    <source>
        <dbReference type="ARBA" id="ARBA00022692"/>
    </source>
</evidence>
<dbReference type="Pfam" id="PF07715">
    <property type="entry name" value="Plug"/>
    <property type="match status" value="1"/>
</dbReference>
<evidence type="ECO:0000256" key="1">
    <source>
        <dbReference type="ARBA" id="ARBA00004571"/>
    </source>
</evidence>
<dbReference type="SUPFAM" id="SSF49464">
    <property type="entry name" value="Carboxypeptidase regulatory domain-like"/>
    <property type="match status" value="1"/>
</dbReference>
<dbReference type="InterPro" id="IPR036942">
    <property type="entry name" value="Beta-barrel_TonB_sf"/>
</dbReference>
<keyword evidence="9" id="KW-0406">Ion transport</keyword>
<name>A0A1T5EHG3_9SPHI</name>
<comment type="similarity">
    <text evidence="2 14 15">Belongs to the TonB-dependent receptor family.</text>
</comment>
<evidence type="ECO:0000259" key="17">
    <source>
        <dbReference type="Pfam" id="PF07715"/>
    </source>
</evidence>
<keyword evidence="11 14" id="KW-0472">Membrane</keyword>
<reference evidence="19" key="1">
    <citation type="submission" date="2017-02" db="EMBL/GenBank/DDBJ databases">
        <authorList>
            <person name="Varghese N."/>
            <person name="Submissions S."/>
        </authorList>
    </citation>
    <scope>NUCLEOTIDE SEQUENCE [LARGE SCALE GENOMIC DNA]</scope>
    <source>
        <strain evidence="19">DSM 22385</strain>
    </source>
</reference>
<keyword evidence="13 14" id="KW-0998">Cell outer membrane</keyword>
<gene>
    <name evidence="18" type="ORF">SAMN05661099_3007</name>
</gene>
<dbReference type="InterPro" id="IPR000531">
    <property type="entry name" value="Beta-barrel_TonB"/>
</dbReference>
<feature type="domain" description="TonB-dependent receptor plug" evidence="17">
    <location>
        <begin position="152"/>
        <end position="251"/>
    </location>
</feature>
<dbReference type="GO" id="GO:0015344">
    <property type="term" value="F:siderophore uptake transmembrane transporter activity"/>
    <property type="evidence" value="ECO:0007669"/>
    <property type="project" value="TreeGrafter"/>
</dbReference>
<evidence type="ECO:0000259" key="16">
    <source>
        <dbReference type="Pfam" id="PF00593"/>
    </source>
</evidence>
<dbReference type="InterPro" id="IPR037066">
    <property type="entry name" value="Plug_dom_sf"/>
</dbReference>
<dbReference type="GO" id="GO:0009279">
    <property type="term" value="C:cell outer membrane"/>
    <property type="evidence" value="ECO:0007669"/>
    <property type="project" value="UniProtKB-SubCell"/>
</dbReference>
<dbReference type="GO" id="GO:0038023">
    <property type="term" value="F:signaling receptor activity"/>
    <property type="evidence" value="ECO:0007669"/>
    <property type="project" value="InterPro"/>
</dbReference>
<keyword evidence="12" id="KW-0675">Receptor</keyword>
<evidence type="ECO:0000256" key="13">
    <source>
        <dbReference type="ARBA" id="ARBA00023237"/>
    </source>
</evidence>
<evidence type="ECO:0000256" key="15">
    <source>
        <dbReference type="RuleBase" id="RU003357"/>
    </source>
</evidence>
<dbReference type="AlphaFoldDB" id="A0A1T5EHG3"/>
<comment type="subcellular location">
    <subcellularLocation>
        <location evidence="1 14">Cell outer membrane</location>
        <topology evidence="1 14">Multi-pass membrane protein</topology>
    </subcellularLocation>
</comment>
<dbReference type="EMBL" id="FUYR01000003">
    <property type="protein sequence ID" value="SKB83259.1"/>
    <property type="molecule type" value="Genomic_DNA"/>
</dbReference>
<evidence type="ECO:0000256" key="4">
    <source>
        <dbReference type="ARBA" id="ARBA00022452"/>
    </source>
</evidence>
<dbReference type="PROSITE" id="PS01156">
    <property type="entry name" value="TONB_DEPENDENT_REC_2"/>
    <property type="match status" value="1"/>
</dbReference>
<keyword evidence="7" id="KW-0732">Signal</keyword>
<accession>A0A1T5EHG3</accession>
<dbReference type="Pfam" id="PF13715">
    <property type="entry name" value="CarbopepD_reg_2"/>
    <property type="match status" value="1"/>
</dbReference>
<keyword evidence="10 15" id="KW-0798">TonB box</keyword>
<dbReference type="Gene3D" id="2.60.40.1120">
    <property type="entry name" value="Carboxypeptidase-like, regulatory domain"/>
    <property type="match status" value="1"/>
</dbReference>
<keyword evidence="19" id="KW-1185">Reference proteome</keyword>
<evidence type="ECO:0000313" key="18">
    <source>
        <dbReference type="EMBL" id="SKB83259.1"/>
    </source>
</evidence>
<dbReference type="Gene3D" id="2.170.130.10">
    <property type="entry name" value="TonB-dependent receptor, plug domain"/>
    <property type="match status" value="1"/>
</dbReference>
<keyword evidence="6 14" id="KW-0812">Transmembrane</keyword>
<feature type="domain" description="TonB-dependent receptor-like beta-barrel" evidence="16">
    <location>
        <begin position="374"/>
        <end position="776"/>
    </location>
</feature>
<dbReference type="GO" id="GO:0015891">
    <property type="term" value="P:siderophore transport"/>
    <property type="evidence" value="ECO:0007669"/>
    <property type="project" value="InterPro"/>
</dbReference>
<dbReference type="PANTHER" id="PTHR32552">
    <property type="entry name" value="FERRICHROME IRON RECEPTOR-RELATED"/>
    <property type="match status" value="1"/>
</dbReference>
<evidence type="ECO:0000256" key="10">
    <source>
        <dbReference type="ARBA" id="ARBA00023077"/>
    </source>
</evidence>
<keyword evidence="4 14" id="KW-1134">Transmembrane beta strand</keyword>
<keyword evidence="8" id="KW-0408">Iron</keyword>
<dbReference type="InterPro" id="IPR010105">
    <property type="entry name" value="TonB_sidphr_rcpt"/>
</dbReference>
<dbReference type="NCBIfam" id="TIGR01783">
    <property type="entry name" value="TonB-siderophor"/>
    <property type="match status" value="1"/>
</dbReference>
<sequence length="811" mass="89493">MTLFSLSLFIINLNKKMRKILLLLLCVITLGVDSLTAQQLLGELRGKITTSDGLPAGFVSIGIKGLNTGTLSKEDGTYRLVRLRPGRYTIKVSALGLEAREQEVTVQAGKTIQTDFVLTENAQRLKEIVVTGFQKPYNTDVPSSSLRLNQPLKEVPQNIQVVTSGTLSDQQVISMSDNLIRNVSGATRLEHWGDMYTNITMRGSQIQAFRNGFNVVSSFWGPLTEDMSFVDRIEFVKGPAGFMLSQGDPSGLYNVVTKKPTGQTKGEASLTLGSYDLFRTALDLDGKLSKSGKLLYRLNVAAQNKGSHRAYEYNNRYSFAPVLSYQLDEKTKLTAEYTMQYAKMSNVGSYYVFGTNGYATLPVGFTMMAPGLEPTRIKDHSGLLSLEHAFSSKWKLNAQASYFNYGQVGSSMWPVSVAADGKIVRGPSIWDAKSEMAMGQMFLTGDVTTGAVRHRILSGLDVGKKDYMADWGQYHNLDEAGGEFDVNNPNYGVPSNGFPVWDRSKGIEERAVLAGGLMDQRYTGLYLQDELGFLENKLRLTLGGRYTFVSQSSWGGAAIEAKHFTPRLGISASIDNQTSIYGLYDQAFTPQNGRLAGGGDVKPITGNNIEFGIKNDWFGGSWNTTLAAYRILKNNELTADPNSPPTSGLSIVLGEKKSEGIEFDLRGEVFKGLNLVANYAYTNARVTEVSPGVTSVSVGDVIPGYAKHVVNSWLNYRIQSGFLKGAGASAGFTYLLDRATDTWSDTDVRLPDFFRLDAGLTWQKDRINITANAFNVLDKYLYSGSYYTWLNAFYWQTEAPRNFRMSVGYKF</sequence>
<evidence type="ECO:0000256" key="9">
    <source>
        <dbReference type="ARBA" id="ARBA00023065"/>
    </source>
</evidence>
<evidence type="ECO:0000256" key="2">
    <source>
        <dbReference type="ARBA" id="ARBA00009810"/>
    </source>
</evidence>
<proteinExistence type="inferred from homology"/>
<evidence type="ECO:0000313" key="19">
    <source>
        <dbReference type="Proteomes" id="UP000189981"/>
    </source>
</evidence>
<evidence type="ECO:0000256" key="3">
    <source>
        <dbReference type="ARBA" id="ARBA00022448"/>
    </source>
</evidence>
<dbReference type="STRING" id="572036.SAMN05661099_3007"/>